<reference evidence="9 10" key="1">
    <citation type="submission" date="2017-11" db="EMBL/GenBank/DDBJ databases">
        <title>Bacillus camelliae sp. nov., isolated from pu'er tea.</title>
        <authorList>
            <person name="Niu L."/>
        </authorList>
    </citation>
    <scope>NUCLEOTIDE SEQUENCE [LARGE SCALE GENOMIC DNA]</scope>
    <source>
        <strain evidence="9 10">7578-1</strain>
    </source>
</reference>
<gene>
    <name evidence="9" type="ORF">CWO92_18035</name>
</gene>
<dbReference type="CDD" id="cd13134">
    <property type="entry name" value="MATE_like_8"/>
    <property type="match status" value="1"/>
</dbReference>
<evidence type="ECO:0000256" key="4">
    <source>
        <dbReference type="ARBA" id="ARBA00022475"/>
    </source>
</evidence>
<keyword evidence="3" id="KW-0813">Transport</keyword>
<comment type="caution">
    <text evidence="9">The sequence shown here is derived from an EMBL/GenBank/DDBJ whole genome shotgun (WGS) entry which is preliminary data.</text>
</comment>
<feature type="transmembrane region" description="Helical" evidence="8">
    <location>
        <begin position="388"/>
        <end position="410"/>
    </location>
</feature>
<evidence type="ECO:0000313" key="9">
    <source>
        <dbReference type="EMBL" id="PKR83686.1"/>
    </source>
</evidence>
<evidence type="ECO:0000256" key="8">
    <source>
        <dbReference type="SAM" id="Phobius"/>
    </source>
</evidence>
<dbReference type="GO" id="GO:0042910">
    <property type="term" value="F:xenobiotic transmembrane transporter activity"/>
    <property type="evidence" value="ECO:0007669"/>
    <property type="project" value="InterPro"/>
</dbReference>
<dbReference type="OrthoDB" id="9806302at2"/>
<organism evidence="9 10">
    <name type="scientific">Heyndrickxia camelliae</name>
    <dbReference type="NCBI Taxonomy" id="1707093"/>
    <lineage>
        <taxon>Bacteria</taxon>
        <taxon>Bacillati</taxon>
        <taxon>Bacillota</taxon>
        <taxon>Bacilli</taxon>
        <taxon>Bacillales</taxon>
        <taxon>Bacillaceae</taxon>
        <taxon>Heyndrickxia</taxon>
    </lineage>
</organism>
<keyword evidence="6 8" id="KW-1133">Transmembrane helix</keyword>
<evidence type="ECO:0000256" key="3">
    <source>
        <dbReference type="ARBA" id="ARBA00022448"/>
    </source>
</evidence>
<proteinExistence type="inferred from homology"/>
<evidence type="ECO:0000256" key="5">
    <source>
        <dbReference type="ARBA" id="ARBA00022692"/>
    </source>
</evidence>
<feature type="transmembrane region" description="Helical" evidence="8">
    <location>
        <begin position="60"/>
        <end position="78"/>
    </location>
</feature>
<feature type="transmembrane region" description="Helical" evidence="8">
    <location>
        <begin position="163"/>
        <end position="182"/>
    </location>
</feature>
<dbReference type="RefSeq" id="WP_101355606.1">
    <property type="nucleotide sequence ID" value="NZ_PIQO01000016.1"/>
</dbReference>
<feature type="transmembrane region" description="Helical" evidence="8">
    <location>
        <begin position="90"/>
        <end position="115"/>
    </location>
</feature>
<dbReference type="AlphaFoldDB" id="A0A2N3LGF0"/>
<feature type="transmembrane region" description="Helical" evidence="8">
    <location>
        <begin position="194"/>
        <end position="214"/>
    </location>
</feature>
<keyword evidence="10" id="KW-1185">Reference proteome</keyword>
<feature type="transmembrane region" description="Helical" evidence="8">
    <location>
        <begin position="127"/>
        <end position="151"/>
    </location>
</feature>
<feature type="transmembrane region" description="Helical" evidence="8">
    <location>
        <begin position="12"/>
        <end position="32"/>
    </location>
</feature>
<evidence type="ECO:0000256" key="2">
    <source>
        <dbReference type="ARBA" id="ARBA00010199"/>
    </source>
</evidence>
<name>A0A2N3LGF0_9BACI</name>
<evidence type="ECO:0000313" key="10">
    <source>
        <dbReference type="Proteomes" id="UP000233440"/>
    </source>
</evidence>
<feature type="transmembrane region" description="Helical" evidence="8">
    <location>
        <begin position="319"/>
        <end position="341"/>
    </location>
</feature>
<comment type="subcellular location">
    <subcellularLocation>
        <location evidence="1">Cell membrane</location>
        <topology evidence="1">Multi-pass membrane protein</topology>
    </subcellularLocation>
</comment>
<dbReference type="PANTHER" id="PTHR42925">
    <property type="entry name" value="MULTIDRUG AND TOXIN EFFLUX PROTEIN MATE FAMILY"/>
    <property type="match status" value="1"/>
</dbReference>
<dbReference type="InterPro" id="IPR047135">
    <property type="entry name" value="YsiQ"/>
</dbReference>
<dbReference type="PANTHER" id="PTHR42925:SF2">
    <property type="entry name" value="NA+ DRIVEN MULTIDRUG EFFLUX PUMP"/>
    <property type="match status" value="1"/>
</dbReference>
<dbReference type="GO" id="GO:0015297">
    <property type="term" value="F:antiporter activity"/>
    <property type="evidence" value="ECO:0007669"/>
    <property type="project" value="InterPro"/>
</dbReference>
<feature type="transmembrane region" description="Helical" evidence="8">
    <location>
        <begin position="347"/>
        <end position="368"/>
    </location>
</feature>
<evidence type="ECO:0000256" key="7">
    <source>
        <dbReference type="ARBA" id="ARBA00023136"/>
    </source>
</evidence>
<keyword evidence="4" id="KW-1003">Cell membrane</keyword>
<dbReference type="GO" id="GO:0005886">
    <property type="term" value="C:plasma membrane"/>
    <property type="evidence" value="ECO:0007669"/>
    <property type="project" value="UniProtKB-SubCell"/>
</dbReference>
<evidence type="ECO:0000256" key="6">
    <source>
        <dbReference type="ARBA" id="ARBA00022989"/>
    </source>
</evidence>
<comment type="similarity">
    <text evidence="2">Belongs to the multi antimicrobial extrusion (MATE) (TC 2.A.66.1) family.</text>
</comment>
<dbReference type="EMBL" id="PIQO01000016">
    <property type="protein sequence ID" value="PKR83686.1"/>
    <property type="molecule type" value="Genomic_DNA"/>
</dbReference>
<keyword evidence="5 8" id="KW-0812">Transmembrane</keyword>
<dbReference type="InterPro" id="IPR048279">
    <property type="entry name" value="MdtK-like"/>
</dbReference>
<dbReference type="NCBIfam" id="TIGR00797">
    <property type="entry name" value="matE"/>
    <property type="match status" value="1"/>
</dbReference>
<evidence type="ECO:0000256" key="1">
    <source>
        <dbReference type="ARBA" id="ARBA00004651"/>
    </source>
</evidence>
<dbReference type="PIRSF" id="PIRSF006603">
    <property type="entry name" value="DinF"/>
    <property type="match status" value="1"/>
</dbReference>
<protein>
    <submittedName>
        <fullName evidence="9">MATE family efflux transporter</fullName>
    </submittedName>
</protein>
<dbReference type="InterPro" id="IPR002528">
    <property type="entry name" value="MATE_fam"/>
</dbReference>
<sequence length="454" mass="50794">MNESKKEYYQKMLYFTVPITIQLLITSSLNIIDSIMVGRLGVDSIAAVGVANKFSQIPTVLFQGFASGATIFCAQYWGTKNKSGISRSTIFVSAIIAAFSLIFSLITQLFSPYIIGIFSSDRSVQEIGSHFLSIIGYSYLFTALSMIFVVALKTTGEVRRPTYYSVLALVLNTFLNFLLIYGNWGAPKLGTEGAAIATLISRIVQTALLFNLLVRKQFITWRIIKENLDVFRSTLSKDYIRITFPSIINHATWTVGDTVYFWLYAKMGTDQTAAISMIDPIIFIFTCVFAGISDASSVMVGNEIGANRKEKAVQFAKQFIKITIILSFIIGILIILTLPFILPLYKITSVVATLVHSLIYTYVIISIAKNVNYINNVGILRAGGDTKYVMWLDTLGVWIWGLPLAAISVYFHFPLYMVYFCANSHEIIRAILGIKRTLTQKWVRNIVEPQKVEA</sequence>
<dbReference type="Pfam" id="PF01554">
    <property type="entry name" value="MatE"/>
    <property type="match status" value="2"/>
</dbReference>
<dbReference type="Proteomes" id="UP000233440">
    <property type="component" value="Unassembled WGS sequence"/>
</dbReference>
<keyword evidence="7 8" id="KW-0472">Membrane</keyword>
<accession>A0A2N3LGF0</accession>